<evidence type="ECO:0000256" key="2">
    <source>
        <dbReference type="ARBA" id="ARBA00022454"/>
    </source>
</evidence>
<sequence length="90" mass="10627">MSTKKPNEIVITKSKRIEDYVLDTIILFNQGYEEVEIRGSGQEINKAIEVYNQLVDRLKEGVRLEKVDIGSEVKDRRRISYILLRLKRIY</sequence>
<keyword evidence="3 6" id="KW-0963">Cytoplasm</keyword>
<gene>
    <name evidence="6" type="primary">albA</name>
    <name evidence="8" type="ORF">ATY89_11400</name>
    <name evidence="9" type="ORF">ATZ20_02955</name>
</gene>
<dbReference type="OrthoDB" id="10360at2157"/>
<comment type="function">
    <text evidence="6">Binds double-stranded DNA tightly but without sequence specificity. Involved in DNA compaction.</text>
</comment>
<dbReference type="Proteomes" id="UP000065473">
    <property type="component" value="Chromosome"/>
</dbReference>
<dbReference type="InterPro" id="IPR002775">
    <property type="entry name" value="DNA/RNA-bd_Alba-like"/>
</dbReference>
<comment type="PTM">
    <text evidence="6">Acetylated. Acetylation at Lys-13 decreases DNA-binding affinity.</text>
</comment>
<dbReference type="GeneID" id="14551823"/>
<evidence type="ECO:0000256" key="3">
    <source>
        <dbReference type="ARBA" id="ARBA00022490"/>
    </source>
</evidence>
<evidence type="ECO:0000313" key="11">
    <source>
        <dbReference type="Proteomes" id="UP000065473"/>
    </source>
</evidence>
<evidence type="ECO:0000256" key="4">
    <source>
        <dbReference type="ARBA" id="ARBA00023067"/>
    </source>
</evidence>
<dbReference type="GO" id="GO:0005694">
    <property type="term" value="C:chromosome"/>
    <property type="evidence" value="ECO:0007669"/>
    <property type="project" value="UniProtKB-SubCell"/>
</dbReference>
<feature type="modified residue" description="N6-acetyllysine" evidence="6">
    <location>
        <position position="13"/>
    </location>
</feature>
<evidence type="ECO:0000313" key="9">
    <source>
        <dbReference type="EMBL" id="ALU31208.1"/>
    </source>
</evidence>
<dbReference type="GO" id="GO:0005737">
    <property type="term" value="C:cytoplasm"/>
    <property type="evidence" value="ECO:0007669"/>
    <property type="project" value="UniProtKB-SubCell"/>
</dbReference>
<keyword evidence="4 6" id="KW-0226">DNA condensation</keyword>
<evidence type="ECO:0000256" key="5">
    <source>
        <dbReference type="ARBA" id="ARBA00023125"/>
    </source>
</evidence>
<dbReference type="HAMAP" id="MF_01122">
    <property type="entry name" value="AlbA"/>
    <property type="match status" value="1"/>
</dbReference>
<dbReference type="SUPFAM" id="SSF82704">
    <property type="entry name" value="AlbA-like"/>
    <property type="match status" value="1"/>
</dbReference>
<evidence type="ECO:0000313" key="8">
    <source>
        <dbReference type="EMBL" id="ALU30485.1"/>
    </source>
</evidence>
<evidence type="ECO:0000259" key="7">
    <source>
        <dbReference type="Pfam" id="PF01918"/>
    </source>
</evidence>
<name>A0A0U3GSD1_9CREN</name>
<keyword evidence="5 6" id="KW-0238">DNA-binding</keyword>
<dbReference type="GO" id="GO:0003690">
    <property type="term" value="F:double-stranded DNA binding"/>
    <property type="evidence" value="ECO:0007669"/>
    <property type="project" value="UniProtKB-UniRule"/>
</dbReference>
<dbReference type="Pfam" id="PF01918">
    <property type="entry name" value="Alba"/>
    <property type="match status" value="1"/>
</dbReference>
<protein>
    <recommendedName>
        <fullName evidence="6">DNA/RNA-binding protein Alba</fullName>
    </recommendedName>
</protein>
<dbReference type="InterPro" id="IPR036882">
    <property type="entry name" value="Alba-like_dom_sf"/>
</dbReference>
<dbReference type="PaxDb" id="1435377-SUSAZ_06305"/>
<dbReference type="Proteomes" id="UP000060043">
    <property type="component" value="Chromosome"/>
</dbReference>
<reference evidence="10 11" key="1">
    <citation type="submission" date="2015-12" db="EMBL/GenBank/DDBJ databases">
        <title>A stable core within a dynamic pangenome in Sulfolobus acidocaldarius.</title>
        <authorList>
            <person name="Anderson R."/>
            <person name="Kouris A."/>
            <person name="Seward C."/>
            <person name="Campbell K."/>
            <person name="Whitaker R."/>
        </authorList>
    </citation>
    <scope>NUCLEOTIDE SEQUENCE [LARGE SCALE GENOMIC DNA]</scope>
    <source>
        <strain evidence="8 11">GG12-C01-09</strain>
        <strain evidence="9 10">NG05B_CO5_07</strain>
    </source>
</reference>
<dbReference type="GO" id="GO:0030261">
    <property type="term" value="P:chromosome condensation"/>
    <property type="evidence" value="ECO:0007669"/>
    <property type="project" value="UniProtKB-KW"/>
</dbReference>
<evidence type="ECO:0000313" key="10">
    <source>
        <dbReference type="Proteomes" id="UP000060043"/>
    </source>
</evidence>
<keyword evidence="2 6" id="KW-0158">Chromosome</keyword>
<dbReference type="EMBL" id="CP013694">
    <property type="protein sequence ID" value="ALU30485.1"/>
    <property type="molecule type" value="Genomic_DNA"/>
</dbReference>
<comment type="similarity">
    <text evidence="1 6">Belongs to the histone-like Alba family.</text>
</comment>
<feature type="domain" description="DNA/RNA-binding protein Alba-like" evidence="7">
    <location>
        <begin position="7"/>
        <end position="71"/>
    </location>
</feature>
<accession>A0A0U3GSD1</accession>
<dbReference type="GO" id="GO:0003723">
    <property type="term" value="F:RNA binding"/>
    <property type="evidence" value="ECO:0007669"/>
    <property type="project" value="InterPro"/>
</dbReference>
<dbReference type="OMA" id="EVILMFQ"/>
<organism evidence="9 10">
    <name type="scientific">Sulfolobus acidocaldarius</name>
    <dbReference type="NCBI Taxonomy" id="2285"/>
    <lineage>
        <taxon>Archaea</taxon>
        <taxon>Thermoproteota</taxon>
        <taxon>Thermoprotei</taxon>
        <taxon>Sulfolobales</taxon>
        <taxon>Sulfolobaceae</taxon>
        <taxon>Sulfolobus</taxon>
    </lineage>
</organism>
<dbReference type="AlphaFoldDB" id="A0A0U3GSD1"/>
<comment type="subcellular location">
    <subcellularLocation>
        <location evidence="6">Cytoplasm</location>
    </subcellularLocation>
    <subcellularLocation>
        <location evidence="6">Chromosome</location>
    </subcellularLocation>
</comment>
<dbReference type="Gene3D" id="3.30.110.20">
    <property type="entry name" value="Alba-like domain"/>
    <property type="match status" value="1"/>
</dbReference>
<dbReference type="PIRSF" id="PIRSF028732">
    <property type="entry name" value="Alba"/>
    <property type="match status" value="1"/>
</dbReference>
<proteinExistence type="inferred from homology"/>
<keyword evidence="6" id="KW-0007">Acetylation</keyword>
<evidence type="ECO:0000256" key="1">
    <source>
        <dbReference type="ARBA" id="ARBA00008018"/>
    </source>
</evidence>
<dbReference type="EMBL" id="CP013695">
    <property type="protein sequence ID" value="ALU31208.1"/>
    <property type="molecule type" value="Genomic_DNA"/>
</dbReference>
<evidence type="ECO:0000256" key="6">
    <source>
        <dbReference type="HAMAP-Rule" id="MF_01122"/>
    </source>
</evidence>
<dbReference type="STRING" id="1435377.SUSAZ_06305"/>
<dbReference type="InterPro" id="IPR013795">
    <property type="entry name" value="DNA/RNA-bd_Alba"/>
</dbReference>
<dbReference type="SMR" id="A0A0U3GSD1"/>
<dbReference type="RefSeq" id="WP_011278158.1">
    <property type="nucleotide sequence ID" value="NZ_BHWZ01000003.1"/>
</dbReference>